<dbReference type="InterPro" id="IPR009725">
    <property type="entry name" value="3_dmu_93_MTrfase"/>
</dbReference>
<dbReference type="Pfam" id="PF06983">
    <property type="entry name" value="3-dmu-9_3-mt"/>
    <property type="match status" value="1"/>
</dbReference>
<proteinExistence type="predicted"/>
<dbReference type="GO" id="GO:0008168">
    <property type="term" value="F:methyltransferase activity"/>
    <property type="evidence" value="ECO:0007669"/>
    <property type="project" value="UniProtKB-KW"/>
</dbReference>
<dbReference type="EMBL" id="FJNB01000002">
    <property type="protein sequence ID" value="CZQ84703.1"/>
    <property type="molecule type" value="Genomic_DNA"/>
</dbReference>
<dbReference type="Gene3D" id="3.30.720.100">
    <property type="match status" value="1"/>
</dbReference>
<dbReference type="OrthoDB" id="9795306at2"/>
<dbReference type="STRING" id="640938.TR210_383"/>
<dbReference type="EMBL" id="FNYT01000019">
    <property type="protein sequence ID" value="SEJ61183.1"/>
    <property type="molecule type" value="Genomic_DNA"/>
</dbReference>
<dbReference type="GO" id="GO:0032259">
    <property type="term" value="P:methylation"/>
    <property type="evidence" value="ECO:0007669"/>
    <property type="project" value="UniProtKB-KW"/>
</dbReference>
<organism evidence="2 4">
    <name type="scientific">Trichococcus ilyis</name>
    <dbReference type="NCBI Taxonomy" id="640938"/>
    <lineage>
        <taxon>Bacteria</taxon>
        <taxon>Bacillati</taxon>
        <taxon>Bacillota</taxon>
        <taxon>Bacilli</taxon>
        <taxon>Lactobacillales</taxon>
        <taxon>Carnobacteriaceae</taxon>
        <taxon>Trichococcus</taxon>
    </lineage>
</organism>
<dbReference type="InterPro" id="IPR028973">
    <property type="entry name" value="PhnB-like"/>
</dbReference>
<dbReference type="PANTHER" id="PTHR33990">
    <property type="entry name" value="PROTEIN YJDN-RELATED"/>
    <property type="match status" value="1"/>
</dbReference>
<dbReference type="Proteomes" id="UP000199280">
    <property type="component" value="Unassembled WGS sequence"/>
</dbReference>
<dbReference type="CDD" id="cd06588">
    <property type="entry name" value="PhnB_like"/>
    <property type="match status" value="1"/>
</dbReference>
<feature type="domain" description="PhnB-like" evidence="1">
    <location>
        <begin position="5"/>
        <end position="130"/>
    </location>
</feature>
<evidence type="ECO:0000313" key="2">
    <source>
        <dbReference type="EMBL" id="CZQ84703.1"/>
    </source>
</evidence>
<evidence type="ECO:0000313" key="3">
    <source>
        <dbReference type="EMBL" id="SEJ61183.1"/>
    </source>
</evidence>
<keyword evidence="2" id="KW-0830">Ubiquinone</keyword>
<reference evidence="2 4" key="1">
    <citation type="submission" date="2016-02" db="EMBL/GenBank/DDBJ databases">
        <authorList>
            <person name="Wen L."/>
            <person name="He K."/>
            <person name="Yang H."/>
        </authorList>
    </citation>
    <scope>NUCLEOTIDE SEQUENCE [LARGE SCALE GENOMIC DNA]</scope>
    <source>
        <strain evidence="2">Trichococcus_R210</strain>
    </source>
</reference>
<accession>A0A143YBA2</accession>
<evidence type="ECO:0000313" key="5">
    <source>
        <dbReference type="Proteomes" id="UP000199280"/>
    </source>
</evidence>
<evidence type="ECO:0000313" key="4">
    <source>
        <dbReference type="Proteomes" id="UP000076878"/>
    </source>
</evidence>
<keyword evidence="2" id="KW-0489">Methyltransferase</keyword>
<evidence type="ECO:0000259" key="1">
    <source>
        <dbReference type="Pfam" id="PF06983"/>
    </source>
</evidence>
<dbReference type="Proteomes" id="UP000076878">
    <property type="component" value="Unassembled WGS sequence"/>
</dbReference>
<dbReference type="AlphaFoldDB" id="A0A143YBA2"/>
<dbReference type="RefSeq" id="WP_068620999.1">
    <property type="nucleotide sequence ID" value="NZ_FJNB01000002.1"/>
</dbReference>
<dbReference type="SUPFAM" id="SSF54593">
    <property type="entry name" value="Glyoxalase/Bleomycin resistance protein/Dihydroxybiphenyl dioxygenase"/>
    <property type="match status" value="1"/>
</dbReference>
<name>A0A143YBA2_9LACT</name>
<dbReference type="PANTHER" id="PTHR33990:SF4">
    <property type="entry name" value="PHNB-LIKE DOMAIN-CONTAINING PROTEIN"/>
    <property type="match status" value="1"/>
</dbReference>
<reference evidence="3 5" key="2">
    <citation type="submission" date="2016-10" db="EMBL/GenBank/DDBJ databases">
        <authorList>
            <person name="Varghese N."/>
            <person name="Submissions S."/>
        </authorList>
    </citation>
    <scope>NUCLEOTIDE SEQUENCE [LARGE SCALE GENOMIC DNA]</scope>
    <source>
        <strain evidence="3 5">DSM 22150</strain>
    </source>
</reference>
<gene>
    <name evidence="3" type="ORF">SAMN05216375_11931</name>
    <name evidence="2" type="ORF">TR210_383</name>
</gene>
<sequence>MSGHRIVPFLTFAGTAEEAMHFYVSIFPNSSVTSLTKVDEDEHGEGGRVVNEQFVLNGQDFMAMDMEEDFLPDMTWAVSLYVDCEDEASFDNYFDSLSVDGVVMMGPEAVGELRAVAWVTDQFGVTWQLVWK</sequence>
<dbReference type="PIRSF" id="PIRSF021700">
    <property type="entry name" value="3_dmu_93_MTrfase"/>
    <property type="match status" value="1"/>
</dbReference>
<dbReference type="Gene3D" id="3.30.720.110">
    <property type="match status" value="1"/>
</dbReference>
<keyword evidence="2" id="KW-0808">Transferase</keyword>
<protein>
    <submittedName>
        <fullName evidence="2 3">3-demethylubiquinone-9 3-methyltransferase</fullName>
    </submittedName>
</protein>
<dbReference type="InterPro" id="IPR029068">
    <property type="entry name" value="Glyas_Bleomycin-R_OHBP_Dase"/>
</dbReference>
<keyword evidence="5" id="KW-1185">Reference proteome</keyword>